<evidence type="ECO:0000313" key="2">
    <source>
        <dbReference type="Proteomes" id="UP000494115"/>
    </source>
</evidence>
<name>A0A6S7BBC8_9BURK</name>
<dbReference type="Proteomes" id="UP000494115">
    <property type="component" value="Unassembled WGS sequence"/>
</dbReference>
<evidence type="ECO:0000313" key="1">
    <source>
        <dbReference type="EMBL" id="CAB3784318.1"/>
    </source>
</evidence>
<proteinExistence type="predicted"/>
<dbReference type="AlphaFoldDB" id="A0A6S7BBC8"/>
<protein>
    <submittedName>
        <fullName evidence="1">Uncharacterized protein</fullName>
    </submittedName>
</protein>
<keyword evidence="2" id="KW-1185">Reference proteome</keyword>
<reference evidence="1 2" key="1">
    <citation type="submission" date="2020-04" db="EMBL/GenBank/DDBJ databases">
        <authorList>
            <person name="De Canck E."/>
        </authorList>
    </citation>
    <scope>NUCLEOTIDE SEQUENCE [LARGE SCALE GENOMIC DNA]</scope>
    <source>
        <strain evidence="1 2">LMG 28138</strain>
    </source>
</reference>
<accession>A0A6S7BBC8</accession>
<gene>
    <name evidence="1" type="ORF">LMG28138_01785</name>
</gene>
<sequence>MTEFKSFAAFAAHLERLAIAGPEVTHHIADKAAEEIQKTAKGMIGEYQGAIGPYPAWEELADRTQQERARLGFSENDPGFRTGEMQKSVERTVIDAEAAIGSNDQNLVWFDIGTSKQPPRAVLGAAALHSRERVGAIIGKTMFAWLAGMGWRKPRITSGD</sequence>
<dbReference type="EMBL" id="CADIKM010000006">
    <property type="protein sequence ID" value="CAB3784318.1"/>
    <property type="molecule type" value="Genomic_DNA"/>
</dbReference>
<dbReference type="RefSeq" id="WP_175104395.1">
    <property type="nucleotide sequence ID" value="NZ_CADIKM010000006.1"/>
</dbReference>
<organism evidence="1 2">
    <name type="scientific">Pararobbsia alpina</name>
    <dbReference type="NCBI Taxonomy" id="621374"/>
    <lineage>
        <taxon>Bacteria</taxon>
        <taxon>Pseudomonadati</taxon>
        <taxon>Pseudomonadota</taxon>
        <taxon>Betaproteobacteria</taxon>
        <taxon>Burkholderiales</taxon>
        <taxon>Burkholderiaceae</taxon>
        <taxon>Pararobbsia</taxon>
    </lineage>
</organism>